<dbReference type="PROSITE" id="PS00211">
    <property type="entry name" value="ABC_TRANSPORTER_1"/>
    <property type="match status" value="1"/>
</dbReference>
<dbReference type="SUPFAM" id="SSF52540">
    <property type="entry name" value="P-loop containing nucleoside triphosphate hydrolases"/>
    <property type="match status" value="1"/>
</dbReference>
<proteinExistence type="inferred from homology"/>
<dbReference type="PROSITE" id="PS50893">
    <property type="entry name" value="ABC_TRANSPORTER_2"/>
    <property type="match status" value="1"/>
</dbReference>
<evidence type="ECO:0000256" key="1">
    <source>
        <dbReference type="ARBA" id="ARBA00005417"/>
    </source>
</evidence>
<keyword evidence="8" id="KW-1185">Reference proteome</keyword>
<dbReference type="Proteomes" id="UP000294071">
    <property type="component" value="Unassembled WGS sequence"/>
</dbReference>
<dbReference type="RefSeq" id="WP_129402330.1">
    <property type="nucleotide sequence ID" value="NZ_SDWT01000006.1"/>
</dbReference>
<dbReference type="GO" id="GO:0016887">
    <property type="term" value="F:ATP hydrolysis activity"/>
    <property type="evidence" value="ECO:0007669"/>
    <property type="project" value="InterPro"/>
</dbReference>
<evidence type="ECO:0000313" key="7">
    <source>
        <dbReference type="EMBL" id="RYB89958.1"/>
    </source>
</evidence>
<dbReference type="SMART" id="SM00382">
    <property type="entry name" value="AAA"/>
    <property type="match status" value="1"/>
</dbReference>
<dbReference type="InterPro" id="IPR003439">
    <property type="entry name" value="ABC_transporter-like_ATP-bd"/>
</dbReference>
<protein>
    <submittedName>
        <fullName evidence="7">ABC transporter ATP-binding protein</fullName>
    </submittedName>
</protein>
<dbReference type="AlphaFoldDB" id="A0A4Q2RN37"/>
<dbReference type="InterPro" id="IPR017871">
    <property type="entry name" value="ABC_transporter-like_CS"/>
</dbReference>
<comment type="similarity">
    <text evidence="1">Belongs to the ABC transporter superfamily.</text>
</comment>
<organism evidence="7 8">
    <name type="scientific">Nocardioides oleivorans</name>
    <dbReference type="NCBI Taxonomy" id="273676"/>
    <lineage>
        <taxon>Bacteria</taxon>
        <taxon>Bacillati</taxon>
        <taxon>Actinomycetota</taxon>
        <taxon>Actinomycetes</taxon>
        <taxon>Propionibacteriales</taxon>
        <taxon>Nocardioidaceae</taxon>
        <taxon>Nocardioides</taxon>
    </lineage>
</organism>
<dbReference type="Gene3D" id="3.40.50.300">
    <property type="entry name" value="P-loop containing nucleotide triphosphate hydrolases"/>
    <property type="match status" value="1"/>
</dbReference>
<evidence type="ECO:0000256" key="3">
    <source>
        <dbReference type="ARBA" id="ARBA00022741"/>
    </source>
</evidence>
<comment type="caution">
    <text evidence="7">The sequence shown here is derived from an EMBL/GenBank/DDBJ whole genome shotgun (WGS) entry which is preliminary data.</text>
</comment>
<dbReference type="CDD" id="cd03235">
    <property type="entry name" value="ABC_Metallic_Cations"/>
    <property type="match status" value="1"/>
</dbReference>
<accession>A0A4Q2RN37</accession>
<dbReference type="PANTHER" id="PTHR42734">
    <property type="entry name" value="METAL TRANSPORT SYSTEM ATP-BINDING PROTEIN TM_0124-RELATED"/>
    <property type="match status" value="1"/>
</dbReference>
<dbReference type="GO" id="GO:0005524">
    <property type="term" value="F:ATP binding"/>
    <property type="evidence" value="ECO:0007669"/>
    <property type="project" value="UniProtKB-KW"/>
</dbReference>
<dbReference type="InterPro" id="IPR003593">
    <property type="entry name" value="AAA+_ATPase"/>
</dbReference>
<sequence length="270" mass="28736">MTSPDPTAPVVLDQVSVSIGGRPILRDVDLTVRSGDMVTLLGPNGSGKSTLVRSVTGLLPHTRGTVRLFGTPIEDFTDWRRIGFVPQRSSAIGGVPATVREVVSSGRVGRRGLFRPTSGADRRAVENALDVVGLAGRASYGISQLSGGQQQRVLIARALAGEPDLLVLDEPTAGVDLVNQRALADALGRLKETGATILLVAHEIGPMAPLIDRSIVMRDGLVAYDGPPLTQELASHTHHPHGHDHAHEGPSRHDHAPHVASPFDLDRRER</sequence>
<evidence type="ECO:0000313" key="8">
    <source>
        <dbReference type="Proteomes" id="UP000294071"/>
    </source>
</evidence>
<dbReference type="InterPro" id="IPR050153">
    <property type="entry name" value="Metal_Ion_Import_ABC"/>
</dbReference>
<evidence type="ECO:0000256" key="5">
    <source>
        <dbReference type="SAM" id="MobiDB-lite"/>
    </source>
</evidence>
<reference evidence="7 8" key="1">
    <citation type="submission" date="2019-01" db="EMBL/GenBank/DDBJ databases">
        <title>Novel species of Nocardioides.</title>
        <authorList>
            <person name="Liu Q."/>
            <person name="Xin Y.-H."/>
        </authorList>
    </citation>
    <scope>NUCLEOTIDE SEQUENCE [LARGE SCALE GENOMIC DNA]</scope>
    <source>
        <strain evidence="7 8">CGMCC 4.6882</strain>
    </source>
</reference>
<dbReference type="Pfam" id="PF00005">
    <property type="entry name" value="ABC_tran"/>
    <property type="match status" value="1"/>
</dbReference>
<dbReference type="OrthoDB" id="5296765at2"/>
<evidence type="ECO:0000259" key="6">
    <source>
        <dbReference type="PROSITE" id="PS50893"/>
    </source>
</evidence>
<gene>
    <name evidence="7" type="ORF">EUA93_21110</name>
</gene>
<keyword evidence="4 7" id="KW-0067">ATP-binding</keyword>
<feature type="compositionally biased region" description="Basic and acidic residues" evidence="5">
    <location>
        <begin position="243"/>
        <end position="257"/>
    </location>
</feature>
<dbReference type="PANTHER" id="PTHR42734:SF5">
    <property type="entry name" value="IRON TRANSPORT SYSTEM ATP-BINDING PROTEIN HI_0361-RELATED"/>
    <property type="match status" value="1"/>
</dbReference>
<evidence type="ECO:0000256" key="2">
    <source>
        <dbReference type="ARBA" id="ARBA00022448"/>
    </source>
</evidence>
<feature type="domain" description="ABC transporter" evidence="6">
    <location>
        <begin position="10"/>
        <end position="244"/>
    </location>
</feature>
<name>A0A4Q2RN37_9ACTN</name>
<dbReference type="InterPro" id="IPR027417">
    <property type="entry name" value="P-loop_NTPase"/>
</dbReference>
<keyword evidence="3" id="KW-0547">Nucleotide-binding</keyword>
<dbReference type="EMBL" id="SDWT01000006">
    <property type="protein sequence ID" value="RYB89958.1"/>
    <property type="molecule type" value="Genomic_DNA"/>
</dbReference>
<keyword evidence="2" id="KW-0813">Transport</keyword>
<feature type="region of interest" description="Disordered" evidence="5">
    <location>
        <begin position="228"/>
        <end position="270"/>
    </location>
</feature>
<evidence type="ECO:0000256" key="4">
    <source>
        <dbReference type="ARBA" id="ARBA00022840"/>
    </source>
</evidence>